<dbReference type="AlphaFoldDB" id="A0A3B0WGR0"/>
<dbReference type="EMBL" id="UOFF01000076">
    <property type="protein sequence ID" value="VAW55025.1"/>
    <property type="molecule type" value="Genomic_DNA"/>
</dbReference>
<feature type="non-terminal residue" evidence="1">
    <location>
        <position position="1"/>
    </location>
</feature>
<name>A0A3B0WGR0_9ZZZZ</name>
<protein>
    <submittedName>
        <fullName evidence="1">Uncharacterized protein</fullName>
    </submittedName>
</protein>
<sequence length="32" mass="3636">FSEEINLNISKIISDHSIFNHALSQIIKSISH</sequence>
<organism evidence="1">
    <name type="scientific">hydrothermal vent metagenome</name>
    <dbReference type="NCBI Taxonomy" id="652676"/>
    <lineage>
        <taxon>unclassified sequences</taxon>
        <taxon>metagenomes</taxon>
        <taxon>ecological metagenomes</taxon>
    </lineage>
</organism>
<proteinExistence type="predicted"/>
<reference evidence="1" key="1">
    <citation type="submission" date="2018-06" db="EMBL/GenBank/DDBJ databases">
        <authorList>
            <person name="Zhirakovskaya E."/>
        </authorList>
    </citation>
    <scope>NUCLEOTIDE SEQUENCE</scope>
</reference>
<gene>
    <name evidence="1" type="ORF">MNBD_GAMMA07-2004</name>
</gene>
<accession>A0A3B0WGR0</accession>
<evidence type="ECO:0000313" key="1">
    <source>
        <dbReference type="EMBL" id="VAW55025.1"/>
    </source>
</evidence>